<dbReference type="Gene3D" id="2.60.120.260">
    <property type="entry name" value="Galactose-binding domain-like"/>
    <property type="match status" value="1"/>
</dbReference>
<dbReference type="InterPro" id="IPR008979">
    <property type="entry name" value="Galactose-bd-like_sf"/>
</dbReference>
<dbReference type="Gene3D" id="2.60.420.10">
    <property type="entry name" value="Maltose phosphorylase, domain 3"/>
    <property type="match status" value="1"/>
</dbReference>
<dbReference type="PROSITE" id="PS50022">
    <property type="entry name" value="FA58C_3"/>
    <property type="match status" value="1"/>
</dbReference>
<evidence type="ECO:0000256" key="4">
    <source>
        <dbReference type="SAM" id="SignalP"/>
    </source>
</evidence>
<dbReference type="InterPro" id="IPR008928">
    <property type="entry name" value="6-hairpin_glycosidase_sf"/>
</dbReference>
<dbReference type="InterPro" id="IPR005195">
    <property type="entry name" value="Glyco_hydro_65_M"/>
</dbReference>
<dbReference type="OrthoDB" id="200349at2759"/>
<evidence type="ECO:0000313" key="7">
    <source>
        <dbReference type="Proteomes" id="UP000311382"/>
    </source>
</evidence>
<keyword evidence="6" id="KW-0378">Hydrolase</keyword>
<evidence type="ECO:0000256" key="1">
    <source>
        <dbReference type="ARBA" id="ARBA00001576"/>
    </source>
</evidence>
<dbReference type="PANTHER" id="PTHR11051">
    <property type="entry name" value="GLYCOSYL HYDROLASE-RELATED"/>
    <property type="match status" value="1"/>
</dbReference>
<feature type="signal peptide" evidence="4">
    <location>
        <begin position="1"/>
        <end position="31"/>
    </location>
</feature>
<dbReference type="GO" id="GO:0009277">
    <property type="term" value="C:fungal-type cell wall"/>
    <property type="evidence" value="ECO:0007669"/>
    <property type="project" value="TreeGrafter"/>
</dbReference>
<dbReference type="STRING" id="5288.A0A5C5FPL4"/>
<dbReference type="InterPro" id="IPR037018">
    <property type="entry name" value="GH65_N"/>
</dbReference>
<dbReference type="GO" id="GO:0005993">
    <property type="term" value="P:trehalose catabolic process"/>
    <property type="evidence" value="ECO:0007669"/>
    <property type="project" value="TreeGrafter"/>
</dbReference>
<dbReference type="PANTHER" id="PTHR11051:SF8">
    <property type="entry name" value="PROTEIN-GLUCOSYLGALACTOSYLHYDROXYLYSINE GLUCOSIDASE"/>
    <property type="match status" value="1"/>
</dbReference>
<evidence type="ECO:0000256" key="2">
    <source>
        <dbReference type="ARBA" id="ARBA00006768"/>
    </source>
</evidence>
<dbReference type="AlphaFoldDB" id="A0A5C5FPL4"/>
<dbReference type="Proteomes" id="UP000311382">
    <property type="component" value="Unassembled WGS sequence"/>
</dbReference>
<comment type="catalytic activity">
    <reaction evidence="1">
        <text>alpha,alpha-trehalose + H2O = alpha-D-glucose + beta-D-glucose</text>
        <dbReference type="Rhea" id="RHEA:32675"/>
        <dbReference type="ChEBI" id="CHEBI:15377"/>
        <dbReference type="ChEBI" id="CHEBI:15903"/>
        <dbReference type="ChEBI" id="CHEBI:16551"/>
        <dbReference type="ChEBI" id="CHEBI:17925"/>
        <dbReference type="EC" id="3.2.1.28"/>
    </reaction>
</comment>
<sequence>MRSFRSPPGRRAKQGFFGAAAALLLASTAHAQSVDYDLSTNEVNRTAWQRQPYVANGYIGQRIPAEGFGYREVEPNNLTARDGTQGWPLFTPRQTAAMVAGFYDQQPETAGTNFAQDGGQQPISTLPTWSSLYFTVNNQTYSTQTPDEQISNWSQSMSVQDGVVRTSLDWMPEGASEPLRLTYTIIAHRVEPNIGAIRLTVEGLNEGMQVAFTDVFDGAGAWRTDFVSSGPVPDTTNTLHSAVRPVGISNVTAYEVSVMDIWPRSSTQWANDTGSACIGDVLSTNASTASACYRLSSPVPESGTLDAIKYVGIASSDAFPGTELETALGKANLANSTGWDAIFKSHRDAWDAVWEDADIVIPGEDNEQLQIATRASLFHILTNVRNGSEPTGLGDNSIAPAGLTSDSYAGHIFWDADIWMAPSIMSLYPDYAESIVDFRYRQLGAAKENAKQFGLAGSLYPWTGARFGNCTGIGPCADYQYHLNSDIALAAWQYYAVTDNKTWLEEKGYPLVRGAAEMFASFVTKNETGNGTYEYVTLNTTGADEYANQVNNTGLTNGALTVTIKQAMELANILGVDDLPSNLSDIYHKTLIPQARSGIILGFDGTNGSAEIKQADVVLLEYPYEFEWPNGKPTYGASAESVALTTLDFYSGANSPDGPAMTWGIYSILAAELSPIGCASWTYLLQSVQPYSRAPYYQLSEQQVDVWADNGGTNPAFTFLTGHGGYLQTLTHGYTGYRFRLDRLYFDPSLPPQLTNYTVKGMKWHGGSFDVNVNSKETTITYRSGGNGSAPVEIGKSNEKGGNYTLAVGESLSVPTRSTSGTLVDGNLAQCKSVLGINDTRFHLDPTNRTSRPGEYALAAIDGANSTTWQPFTTEPTSMTVDLGEQQKIKGFHLNWNNEPPTYYSIAVGNSSSDLESASPVASGNVTLSAPYDLAQSLIVQVDVGNLTDVSLNETVTARYVQLTVEGSYATEGFGGTVGEFAVLGA</sequence>
<protein>
    <recommendedName>
        <fullName evidence="3">alpha,alpha-trehalase</fullName>
        <ecNumber evidence="3">3.2.1.28</ecNumber>
    </recommendedName>
</protein>
<dbReference type="InterPro" id="IPR005196">
    <property type="entry name" value="Glyco_hydro_65_N"/>
</dbReference>
<dbReference type="InterPro" id="IPR011013">
    <property type="entry name" value="Gal_mutarotase_sf_dom"/>
</dbReference>
<proteinExistence type="inferred from homology"/>
<comment type="similarity">
    <text evidence="2">Belongs to the glycosyl hydrolase 65 family.</text>
</comment>
<keyword evidence="4" id="KW-0732">Signal</keyword>
<dbReference type="SUPFAM" id="SSF74650">
    <property type="entry name" value="Galactose mutarotase-like"/>
    <property type="match status" value="1"/>
</dbReference>
<dbReference type="EMBL" id="SOZI01000179">
    <property type="protein sequence ID" value="TNY17741.1"/>
    <property type="molecule type" value="Genomic_DNA"/>
</dbReference>
<name>A0A5C5FPL4_9BASI</name>
<dbReference type="InterPro" id="IPR005194">
    <property type="entry name" value="Glyco_hydro_65_C"/>
</dbReference>
<dbReference type="GO" id="GO:0030246">
    <property type="term" value="F:carbohydrate binding"/>
    <property type="evidence" value="ECO:0007669"/>
    <property type="project" value="InterPro"/>
</dbReference>
<dbReference type="Pfam" id="PF03636">
    <property type="entry name" value="Glyco_hydro_65N"/>
    <property type="match status" value="1"/>
</dbReference>
<feature type="chain" id="PRO_5023075043" description="alpha,alpha-trehalase" evidence="4">
    <location>
        <begin position="32"/>
        <end position="986"/>
    </location>
</feature>
<accession>A0A5C5FPL4</accession>
<dbReference type="SUPFAM" id="SSF49785">
    <property type="entry name" value="Galactose-binding domain-like"/>
    <property type="match status" value="1"/>
</dbReference>
<evidence type="ECO:0000256" key="3">
    <source>
        <dbReference type="ARBA" id="ARBA00012757"/>
    </source>
</evidence>
<dbReference type="InterPro" id="IPR000421">
    <property type="entry name" value="FA58C"/>
</dbReference>
<dbReference type="Gene3D" id="2.70.98.40">
    <property type="entry name" value="Glycoside hydrolase, family 65, N-terminal domain"/>
    <property type="match status" value="1"/>
</dbReference>
<gene>
    <name evidence="6" type="ORF">DMC30DRAFT_93053</name>
</gene>
<dbReference type="Pfam" id="PF03633">
    <property type="entry name" value="Glyco_hydro_65C"/>
    <property type="match status" value="1"/>
</dbReference>
<dbReference type="Gene3D" id="1.50.10.10">
    <property type="match status" value="1"/>
</dbReference>
<dbReference type="Pfam" id="PF00754">
    <property type="entry name" value="F5_F8_type_C"/>
    <property type="match status" value="1"/>
</dbReference>
<dbReference type="Pfam" id="PF03632">
    <property type="entry name" value="Glyco_hydro_65m"/>
    <property type="match status" value="1"/>
</dbReference>
<dbReference type="SUPFAM" id="SSF48208">
    <property type="entry name" value="Six-hairpin glycosidases"/>
    <property type="match status" value="1"/>
</dbReference>
<evidence type="ECO:0000313" key="6">
    <source>
        <dbReference type="EMBL" id="TNY17741.1"/>
    </source>
</evidence>
<keyword evidence="7" id="KW-1185">Reference proteome</keyword>
<feature type="domain" description="F5/8 type C" evidence="5">
    <location>
        <begin position="831"/>
        <end position="986"/>
    </location>
</feature>
<evidence type="ECO:0000259" key="5">
    <source>
        <dbReference type="PROSITE" id="PS50022"/>
    </source>
</evidence>
<organism evidence="6 7">
    <name type="scientific">Rhodotorula diobovata</name>
    <dbReference type="NCBI Taxonomy" id="5288"/>
    <lineage>
        <taxon>Eukaryota</taxon>
        <taxon>Fungi</taxon>
        <taxon>Dikarya</taxon>
        <taxon>Basidiomycota</taxon>
        <taxon>Pucciniomycotina</taxon>
        <taxon>Microbotryomycetes</taxon>
        <taxon>Sporidiobolales</taxon>
        <taxon>Sporidiobolaceae</taxon>
        <taxon>Rhodotorula</taxon>
    </lineage>
</organism>
<dbReference type="GO" id="GO:0004555">
    <property type="term" value="F:alpha,alpha-trehalase activity"/>
    <property type="evidence" value="ECO:0007669"/>
    <property type="project" value="UniProtKB-EC"/>
</dbReference>
<dbReference type="EC" id="3.2.1.28" evidence="3"/>
<comment type="caution">
    <text evidence="6">The sequence shown here is derived from an EMBL/GenBank/DDBJ whole genome shotgun (WGS) entry which is preliminary data.</text>
</comment>
<reference evidence="6 7" key="1">
    <citation type="submission" date="2019-03" db="EMBL/GenBank/DDBJ databases">
        <title>Rhodosporidium diobovatum UCD-FST 08-225 genome sequencing, assembly, and annotation.</title>
        <authorList>
            <person name="Fakankun I.U."/>
            <person name="Fristensky B."/>
            <person name="Levin D.B."/>
        </authorList>
    </citation>
    <scope>NUCLEOTIDE SEQUENCE [LARGE SCALE GENOMIC DNA]</scope>
    <source>
        <strain evidence="6 7">UCD-FST 08-225</strain>
    </source>
</reference>
<keyword evidence="6" id="KW-0326">Glycosidase</keyword>
<dbReference type="InterPro" id="IPR012341">
    <property type="entry name" value="6hp_glycosidase-like_sf"/>
</dbReference>